<accession>A0ABY6KUE0</accession>
<reference evidence="1 2" key="1">
    <citation type="submission" date="2022-01" db="EMBL/GenBank/DDBJ databases">
        <title>A chromosomal length assembly of Cordylochernes scorpioides.</title>
        <authorList>
            <person name="Zeh D."/>
            <person name="Zeh J."/>
        </authorList>
    </citation>
    <scope>NUCLEOTIDE SEQUENCE [LARGE SCALE GENOMIC DNA]</scope>
    <source>
        <strain evidence="1">IN4F17</strain>
        <tissue evidence="1">Whole Body</tissue>
    </source>
</reference>
<evidence type="ECO:0000313" key="2">
    <source>
        <dbReference type="Proteomes" id="UP001235939"/>
    </source>
</evidence>
<sequence>MARPASTGQQRGVLHPSFQSEAGMMPFSDRTDLANIQHAFRLLTSPDSETSALAKSLLKRVAEWKLGRPALEEDLAAYLSGKLDGDFARDGGDITSLWSDARNVSRRLSKRIGVQWVHNPTLGDITIKLPNAGKTPKEISLPAVARDPGTPFYIILIKKPNQGKVYEVTCRSKSFNGFINSGRYMRFADWRLIHSARLNGLPLIDVIIDVAIPIENRLVAFKDARERKISKYTPLANKLREKGWEVFLDAFLVGPLGGWDNDNEKVLRALDISPRYSTVMRKLSSGLGISTWSI</sequence>
<keyword evidence="2" id="KW-1185">Reference proteome</keyword>
<gene>
    <name evidence="1" type="ORF">LAZ67_9003257</name>
</gene>
<name>A0ABY6KUE0_9ARAC</name>
<dbReference type="Proteomes" id="UP001235939">
    <property type="component" value="Chromosome 09"/>
</dbReference>
<protein>
    <submittedName>
        <fullName evidence="1">Uncharacterized protein</fullName>
    </submittedName>
</protein>
<evidence type="ECO:0000313" key="1">
    <source>
        <dbReference type="EMBL" id="UYV72468.1"/>
    </source>
</evidence>
<dbReference type="EMBL" id="CP092871">
    <property type="protein sequence ID" value="UYV72468.1"/>
    <property type="molecule type" value="Genomic_DNA"/>
</dbReference>
<organism evidence="1 2">
    <name type="scientific">Cordylochernes scorpioides</name>
    <dbReference type="NCBI Taxonomy" id="51811"/>
    <lineage>
        <taxon>Eukaryota</taxon>
        <taxon>Metazoa</taxon>
        <taxon>Ecdysozoa</taxon>
        <taxon>Arthropoda</taxon>
        <taxon>Chelicerata</taxon>
        <taxon>Arachnida</taxon>
        <taxon>Pseudoscorpiones</taxon>
        <taxon>Cheliferoidea</taxon>
        <taxon>Chernetidae</taxon>
        <taxon>Cordylochernes</taxon>
    </lineage>
</organism>
<proteinExistence type="predicted"/>